<dbReference type="AlphaFoldDB" id="E6QG21"/>
<evidence type="ECO:0000313" key="1">
    <source>
        <dbReference type="EMBL" id="CBI06172.1"/>
    </source>
</evidence>
<sequence>MIRINDAIDIALKNISKHGDTDIFPFPLEKMVFHDLHDKCKSLLLDLHNDFANYHSRFPPETLESLTQVGYTGFRWATQIQPFWNAYYLALTIQIAQEIESQRIPAEEKVVFSYRYCWNEADAKLFADSSWVDYRRRALELSREYKYVLITDIADFYPRIYHHRLENALTRLPNSGDTHKRAPRHFEWVQG</sequence>
<evidence type="ECO:0008006" key="2">
    <source>
        <dbReference type="Google" id="ProtNLM"/>
    </source>
</evidence>
<protein>
    <recommendedName>
        <fullName evidence="2">RNA-directed DNA polymerase</fullName>
    </recommendedName>
</protein>
<proteinExistence type="predicted"/>
<reference evidence="1" key="1">
    <citation type="submission" date="2009-10" db="EMBL/GenBank/DDBJ databases">
        <title>Diversity of trophic interactions inside an arsenic-rich microbial ecosystem.</title>
        <authorList>
            <person name="Bertin P.N."/>
            <person name="Heinrich-Salmeron A."/>
            <person name="Pelletier E."/>
            <person name="Goulhen-Chollet F."/>
            <person name="Arsene-Ploetze F."/>
            <person name="Gallien S."/>
            <person name="Calteau A."/>
            <person name="Vallenet D."/>
            <person name="Casiot C."/>
            <person name="Chane-Woon-Ming B."/>
            <person name="Giloteaux L."/>
            <person name="Barakat M."/>
            <person name="Bonnefoy V."/>
            <person name="Bruneel O."/>
            <person name="Chandler M."/>
            <person name="Cleiss J."/>
            <person name="Duran R."/>
            <person name="Elbaz-Poulichet F."/>
            <person name="Fonknechten N."/>
            <person name="Lauga B."/>
            <person name="Mornico D."/>
            <person name="Ortet P."/>
            <person name="Schaeffer C."/>
            <person name="Siguier P."/>
            <person name="Alexander Thil Smith A."/>
            <person name="Van Dorsselaer A."/>
            <person name="Weissenbach J."/>
            <person name="Medigue C."/>
            <person name="Le Paslier D."/>
        </authorList>
    </citation>
    <scope>NUCLEOTIDE SEQUENCE</scope>
</reference>
<comment type="caution">
    <text evidence="1">The sequence shown here is derived from an EMBL/GenBank/DDBJ whole genome shotgun (WGS) entry which is preliminary data.</text>
</comment>
<dbReference type="EMBL" id="CABP01000161">
    <property type="protein sequence ID" value="CBI06172.1"/>
    <property type="molecule type" value="Genomic_DNA"/>
</dbReference>
<organism evidence="1">
    <name type="scientific">mine drainage metagenome</name>
    <dbReference type="NCBI Taxonomy" id="410659"/>
    <lineage>
        <taxon>unclassified sequences</taxon>
        <taxon>metagenomes</taxon>
        <taxon>ecological metagenomes</taxon>
    </lineage>
</organism>
<gene>
    <name evidence="1" type="ORF">CARN5_0306</name>
</gene>
<name>E6QG21_9ZZZZ</name>
<accession>E6QG21</accession>